<evidence type="ECO:0000313" key="1">
    <source>
        <dbReference type="EMBL" id="KAI5662633.1"/>
    </source>
</evidence>
<organism evidence="1 2">
    <name type="scientific">Catharanthus roseus</name>
    <name type="common">Madagascar periwinkle</name>
    <name type="synonym">Vinca rosea</name>
    <dbReference type="NCBI Taxonomy" id="4058"/>
    <lineage>
        <taxon>Eukaryota</taxon>
        <taxon>Viridiplantae</taxon>
        <taxon>Streptophyta</taxon>
        <taxon>Embryophyta</taxon>
        <taxon>Tracheophyta</taxon>
        <taxon>Spermatophyta</taxon>
        <taxon>Magnoliopsida</taxon>
        <taxon>eudicotyledons</taxon>
        <taxon>Gunneridae</taxon>
        <taxon>Pentapetalae</taxon>
        <taxon>asterids</taxon>
        <taxon>lamiids</taxon>
        <taxon>Gentianales</taxon>
        <taxon>Apocynaceae</taxon>
        <taxon>Rauvolfioideae</taxon>
        <taxon>Vinceae</taxon>
        <taxon>Catharanthinae</taxon>
        <taxon>Catharanthus</taxon>
    </lineage>
</organism>
<name>A0ACC0AT55_CATRO</name>
<keyword evidence="2" id="KW-1185">Reference proteome</keyword>
<dbReference type="EMBL" id="CM044705">
    <property type="protein sequence ID" value="KAI5662633.1"/>
    <property type="molecule type" value="Genomic_DNA"/>
</dbReference>
<gene>
    <name evidence="1" type="ORF">M9H77_21956</name>
</gene>
<proteinExistence type="predicted"/>
<sequence length="181" mass="20310">MASWYHEKSVIGKQFLERLLAKRRKDDVEPSKSKREAAARQKALKEKKQDEAKIKGQATKSKSKVSSAAKSKVKLISSITKDKNKRVLNKSNLELPIEKSDQSKTLKEPVEKEHEEIVEQEPSQAATNPIKYKPGLGKGGKPKAVVAAAHGTRRMRLRARKSVNELVTIKMYTVTRQLAPV</sequence>
<comment type="caution">
    <text evidence="1">The sequence shown here is derived from an EMBL/GenBank/DDBJ whole genome shotgun (WGS) entry which is preliminary data.</text>
</comment>
<evidence type="ECO:0000313" key="2">
    <source>
        <dbReference type="Proteomes" id="UP001060085"/>
    </source>
</evidence>
<accession>A0ACC0AT55</accession>
<protein>
    <submittedName>
        <fullName evidence="1">Uncharacterized protein</fullName>
    </submittedName>
</protein>
<reference evidence="2" key="1">
    <citation type="journal article" date="2023" name="Nat. Plants">
        <title>Single-cell RNA sequencing provides a high-resolution roadmap for understanding the multicellular compartmentation of specialized metabolism.</title>
        <authorList>
            <person name="Sun S."/>
            <person name="Shen X."/>
            <person name="Li Y."/>
            <person name="Li Y."/>
            <person name="Wang S."/>
            <person name="Li R."/>
            <person name="Zhang H."/>
            <person name="Shen G."/>
            <person name="Guo B."/>
            <person name="Wei J."/>
            <person name="Xu J."/>
            <person name="St-Pierre B."/>
            <person name="Chen S."/>
            <person name="Sun C."/>
        </authorList>
    </citation>
    <scope>NUCLEOTIDE SEQUENCE [LARGE SCALE GENOMIC DNA]</scope>
</reference>
<dbReference type="Proteomes" id="UP001060085">
    <property type="component" value="Linkage Group LG05"/>
</dbReference>